<keyword evidence="2" id="KW-0812">Transmembrane</keyword>
<evidence type="ECO:0000313" key="4">
    <source>
        <dbReference type="Proteomes" id="UP001315860"/>
    </source>
</evidence>
<accession>A0ABY5KKT4</accession>
<keyword evidence="2" id="KW-1133">Transmembrane helix</keyword>
<organism evidence="3 4">
    <name type="scientific">Aeromicrobium duanguangcaii</name>
    <dbReference type="NCBI Taxonomy" id="2968086"/>
    <lineage>
        <taxon>Bacteria</taxon>
        <taxon>Bacillati</taxon>
        <taxon>Actinomycetota</taxon>
        <taxon>Actinomycetes</taxon>
        <taxon>Propionibacteriales</taxon>
        <taxon>Nocardioidaceae</taxon>
        <taxon>Aeromicrobium</taxon>
    </lineage>
</organism>
<evidence type="ECO:0000256" key="2">
    <source>
        <dbReference type="SAM" id="Phobius"/>
    </source>
</evidence>
<dbReference type="InterPro" id="IPR010380">
    <property type="entry name" value="DUF975"/>
</dbReference>
<dbReference type="Proteomes" id="UP001315860">
    <property type="component" value="Chromosome"/>
</dbReference>
<evidence type="ECO:0000313" key="3">
    <source>
        <dbReference type="EMBL" id="UUI69681.1"/>
    </source>
</evidence>
<feature type="transmembrane region" description="Helical" evidence="2">
    <location>
        <begin position="258"/>
        <end position="276"/>
    </location>
</feature>
<gene>
    <name evidence="3" type="ORF">NP095_06195</name>
</gene>
<feature type="transmembrane region" description="Helical" evidence="2">
    <location>
        <begin position="94"/>
        <end position="115"/>
    </location>
</feature>
<sequence>MSTNEPPTGPEPQDPDQPVPPPPPTYGSTSYPPPPQDPPGGSGGYPPPPGQFGGYGSGGYPPPPPGGPGYVQPFSAPDAISYGFNKFGANAGQWLLAGLAIVAVSIVFSILSWIVQPDDLSDSNPFAALNFGGAVVNLLSTLVGYLITAYVYRGALDETEGRRFTLSGLFERVPVGNAILTSLLVSIGVTIGLFLCIVPGIIFAFLSYFALLFVVDRNESPVEAIKSSISLISANVGSSLVLALLSILILIVGTCLCFIGLFVAYPVVAIATAYAYKRFQNQPVL</sequence>
<reference evidence="3 4" key="1">
    <citation type="submission" date="2022-07" db="EMBL/GenBank/DDBJ databases">
        <title>Novel species in genus Aeromicrobium.</title>
        <authorList>
            <person name="Ye L."/>
        </authorList>
    </citation>
    <scope>NUCLEOTIDE SEQUENCE [LARGE SCALE GENOMIC DNA]</scope>
    <source>
        <strain evidence="4">zg-Y50</strain>
    </source>
</reference>
<protein>
    <recommendedName>
        <fullName evidence="5">Integral membrane protein</fullName>
    </recommendedName>
</protein>
<keyword evidence="2" id="KW-0472">Membrane</keyword>
<feature type="transmembrane region" description="Helical" evidence="2">
    <location>
        <begin position="191"/>
        <end position="215"/>
    </location>
</feature>
<feature type="transmembrane region" description="Helical" evidence="2">
    <location>
        <begin position="127"/>
        <end position="152"/>
    </location>
</feature>
<feature type="compositionally biased region" description="Pro residues" evidence="1">
    <location>
        <begin position="7"/>
        <end position="38"/>
    </location>
</feature>
<keyword evidence="4" id="KW-1185">Reference proteome</keyword>
<dbReference type="EMBL" id="CP101990">
    <property type="protein sequence ID" value="UUI69681.1"/>
    <property type="molecule type" value="Genomic_DNA"/>
</dbReference>
<dbReference type="PANTHER" id="PTHR40076:SF1">
    <property type="entry name" value="MEMBRANE PROTEIN"/>
    <property type="match status" value="1"/>
</dbReference>
<dbReference type="PANTHER" id="PTHR40076">
    <property type="entry name" value="MEMBRANE PROTEIN-RELATED"/>
    <property type="match status" value="1"/>
</dbReference>
<evidence type="ECO:0000256" key="1">
    <source>
        <dbReference type="SAM" id="MobiDB-lite"/>
    </source>
</evidence>
<proteinExistence type="predicted"/>
<dbReference type="RefSeq" id="WP_232416843.1">
    <property type="nucleotide sequence ID" value="NZ_CP101990.1"/>
</dbReference>
<feature type="region of interest" description="Disordered" evidence="1">
    <location>
        <begin position="1"/>
        <end position="72"/>
    </location>
</feature>
<evidence type="ECO:0008006" key="5">
    <source>
        <dbReference type="Google" id="ProtNLM"/>
    </source>
</evidence>
<name>A0ABY5KKT4_9ACTN</name>